<dbReference type="PANTHER" id="PTHR42648">
    <property type="entry name" value="TRANSPOSASE, PUTATIVE-RELATED"/>
    <property type="match status" value="1"/>
</dbReference>
<organism evidence="3 4">
    <name type="scientific">Centaurea solstitialis</name>
    <name type="common">yellow star-thistle</name>
    <dbReference type="NCBI Taxonomy" id="347529"/>
    <lineage>
        <taxon>Eukaryota</taxon>
        <taxon>Viridiplantae</taxon>
        <taxon>Streptophyta</taxon>
        <taxon>Embryophyta</taxon>
        <taxon>Tracheophyta</taxon>
        <taxon>Spermatophyta</taxon>
        <taxon>Magnoliopsida</taxon>
        <taxon>eudicotyledons</taxon>
        <taxon>Gunneridae</taxon>
        <taxon>Pentapetalae</taxon>
        <taxon>asterids</taxon>
        <taxon>campanulids</taxon>
        <taxon>Asterales</taxon>
        <taxon>Asteraceae</taxon>
        <taxon>Carduoideae</taxon>
        <taxon>Cardueae</taxon>
        <taxon>Centaureinae</taxon>
        <taxon>Centaurea</taxon>
    </lineage>
</organism>
<dbReference type="InterPro" id="IPR036397">
    <property type="entry name" value="RNaseH_sf"/>
</dbReference>
<dbReference type="AlphaFoldDB" id="A0AA38WDR8"/>
<evidence type="ECO:0000313" key="4">
    <source>
        <dbReference type="Proteomes" id="UP001172457"/>
    </source>
</evidence>
<accession>A0AA38WDR8</accession>
<dbReference type="Gene3D" id="3.30.420.10">
    <property type="entry name" value="Ribonuclease H-like superfamily/Ribonuclease H"/>
    <property type="match status" value="1"/>
</dbReference>
<proteinExistence type="predicted"/>
<evidence type="ECO:0000313" key="3">
    <source>
        <dbReference type="EMBL" id="KAJ9556907.1"/>
    </source>
</evidence>
<sequence length="845" mass="95325">MAAVVVGVGVVVWFGDGGGGCGDGGGVVVVDGGGCGGVVADEVLENGVVREGCRRRRESPEKGVAGKGSRRKSYLIHISINRFSRLSVPQSFQPSQPNCHISCHISFSSTSFNPLQPSTLYNPYPNPPNLSYKTHTTHTHNTQGVVKPLQPPARQPAHDVPCLLSPPGWGTKPAAQPVLPCFVLEFVVVSSRQTPIPKAKFCLRTLHWCRPQLAFEDTTNRQQQKNINYYVRIIDYIYNFYLWESLDAKYKIEVACSKRFAVGNFLNFRIIDSKPVVKQVEELQVLVHELEFNIEKLPPSWKPFKLYLKHLTEEITFEQLLLKIRVEEDNGQNEKVDTFEPHANMVEGSSSKTKFQKFEGKGLHPRSISIPKKDLVLSNVVHVPSLTKNLIYSPVLSKKGFKLVFESDKVVITKGGVYVGKGYLHGGLLKLSVVNNDVAANVNNNKADSSSASFVYMVDVTSQNFEYLNLLEISSQDHHLHCSGKKITILSYYRAIALQVYEHNLLGHVNFRSIQRMIKLDMIPKCSIDKMTKCGKQNTLTIHISRLKKSNEILGLIHTDLCDFKATPTQGGKNYYISFIDDCNKYCSFFIGILPAWYSVSSKFVINFRDEVEEGCKFVDNMSTLVQIQLGPTILTRVRKVGWHSSKRERSPDQATSGTTLPLDLYFVRPWPLLQLISFMMKPLSAFKNYKTEVENKLDKKIKILRSDRGGEYKSHDFAEFCATHGIIHQTTAPYTPQQNGVTRRKNRTLKNMMNSMLITAGALYHLWGEACLTANMILNRIPHKKSDKSPYELWKGRLPSYKRLKVWGCLAKVQVPLPKRTKLGPKTVDVYILVLLTIVLLIDF</sequence>
<name>A0AA38WDR8_9ASTR</name>
<feature type="chain" id="PRO_5041411861" description="Integrase catalytic domain-containing protein" evidence="1">
    <location>
        <begin position="18"/>
        <end position="845"/>
    </location>
</feature>
<comment type="caution">
    <text evidence="3">The sequence shown here is derived from an EMBL/GenBank/DDBJ whole genome shotgun (WGS) entry which is preliminary data.</text>
</comment>
<dbReference type="PROSITE" id="PS50994">
    <property type="entry name" value="INTEGRASE"/>
    <property type="match status" value="1"/>
</dbReference>
<dbReference type="GO" id="GO:0003676">
    <property type="term" value="F:nucleic acid binding"/>
    <property type="evidence" value="ECO:0007669"/>
    <property type="project" value="InterPro"/>
</dbReference>
<reference evidence="3" key="1">
    <citation type="submission" date="2023-03" db="EMBL/GenBank/DDBJ databases">
        <title>Chromosome-scale reference genome and RAD-based genetic map of yellow starthistle (Centaurea solstitialis) reveal putative structural variation and QTLs associated with invader traits.</title>
        <authorList>
            <person name="Reatini B."/>
            <person name="Cang F.A."/>
            <person name="Jiang Q."/>
            <person name="Mckibben M.T.W."/>
            <person name="Barker M.S."/>
            <person name="Rieseberg L.H."/>
            <person name="Dlugosch K.M."/>
        </authorList>
    </citation>
    <scope>NUCLEOTIDE SEQUENCE</scope>
    <source>
        <strain evidence="3">CAN-66</strain>
        <tissue evidence="3">Leaf</tissue>
    </source>
</reference>
<dbReference type="InterPro" id="IPR012337">
    <property type="entry name" value="RNaseH-like_sf"/>
</dbReference>
<dbReference type="SUPFAM" id="SSF53098">
    <property type="entry name" value="Ribonuclease H-like"/>
    <property type="match status" value="1"/>
</dbReference>
<dbReference type="EMBL" id="JARYMX010000003">
    <property type="protein sequence ID" value="KAJ9556907.1"/>
    <property type="molecule type" value="Genomic_DNA"/>
</dbReference>
<gene>
    <name evidence="3" type="ORF">OSB04_011521</name>
</gene>
<dbReference type="Proteomes" id="UP001172457">
    <property type="component" value="Chromosome 3"/>
</dbReference>
<dbReference type="InterPro" id="IPR001584">
    <property type="entry name" value="Integrase_cat-core"/>
</dbReference>
<feature type="domain" description="Integrase catalytic" evidence="2">
    <location>
        <begin position="703"/>
        <end position="799"/>
    </location>
</feature>
<protein>
    <recommendedName>
        <fullName evidence="2">Integrase catalytic domain-containing protein</fullName>
    </recommendedName>
</protein>
<dbReference type="PANTHER" id="PTHR42648:SF20">
    <property type="entry name" value="RNA-DIRECTED DNA POLYMERASE"/>
    <property type="match status" value="1"/>
</dbReference>
<dbReference type="GO" id="GO:0015074">
    <property type="term" value="P:DNA integration"/>
    <property type="evidence" value="ECO:0007669"/>
    <property type="project" value="InterPro"/>
</dbReference>
<evidence type="ECO:0000256" key="1">
    <source>
        <dbReference type="SAM" id="SignalP"/>
    </source>
</evidence>
<evidence type="ECO:0000259" key="2">
    <source>
        <dbReference type="PROSITE" id="PS50994"/>
    </source>
</evidence>
<feature type="signal peptide" evidence="1">
    <location>
        <begin position="1"/>
        <end position="17"/>
    </location>
</feature>
<keyword evidence="1" id="KW-0732">Signal</keyword>
<dbReference type="InterPro" id="IPR039537">
    <property type="entry name" value="Retrotran_Ty1/copia-like"/>
</dbReference>
<keyword evidence="4" id="KW-1185">Reference proteome</keyword>